<feature type="domain" description="YbaK/aminoacyl-tRNA synthetase-associated" evidence="5">
    <location>
        <begin position="36"/>
        <end position="148"/>
    </location>
</feature>
<dbReference type="InterPro" id="IPR007214">
    <property type="entry name" value="YbaK/aa-tRNA-synth-assoc-dom"/>
</dbReference>
<dbReference type="GO" id="GO:0016829">
    <property type="term" value="F:lyase activity"/>
    <property type="evidence" value="ECO:0007669"/>
    <property type="project" value="UniProtKB-KW"/>
</dbReference>
<evidence type="ECO:0000259" key="5">
    <source>
        <dbReference type="Pfam" id="PF04073"/>
    </source>
</evidence>
<evidence type="ECO:0000313" key="7">
    <source>
        <dbReference type="Proteomes" id="UP000434036"/>
    </source>
</evidence>
<dbReference type="RefSeq" id="WP_160625767.1">
    <property type="nucleotide sequence ID" value="NZ_WUUQ01000006.1"/>
</dbReference>
<accession>A0A6N8U958</accession>
<comment type="caution">
    <text evidence="6">The sequence shown here is derived from an EMBL/GenBank/DDBJ whole genome shotgun (WGS) entry which is preliminary data.</text>
</comment>
<keyword evidence="7" id="KW-1185">Reference proteome</keyword>
<comment type="similarity">
    <text evidence="1 4">Belongs to the prolyl-tRNA editing family. YbaK/EbsC subfamily.</text>
</comment>
<dbReference type="CDD" id="cd00002">
    <property type="entry name" value="YbaK_deacylase"/>
    <property type="match status" value="1"/>
</dbReference>
<evidence type="ECO:0000313" key="6">
    <source>
        <dbReference type="EMBL" id="MXQ74390.1"/>
    </source>
</evidence>
<evidence type="ECO:0000256" key="1">
    <source>
        <dbReference type="ARBA" id="ARBA00009798"/>
    </source>
</evidence>
<dbReference type="PANTHER" id="PTHR30411">
    <property type="entry name" value="CYTOPLASMIC PROTEIN"/>
    <property type="match status" value="1"/>
</dbReference>
<dbReference type="PANTHER" id="PTHR30411:SF0">
    <property type="entry name" value="CYS-TRNA(PRO)_CYS-TRNA(CYS) DEACYLASE YBAK"/>
    <property type="match status" value="1"/>
</dbReference>
<dbReference type="Proteomes" id="UP000434036">
    <property type="component" value="Unassembled WGS sequence"/>
</dbReference>
<name>A0A6N8U958_9FIRM</name>
<gene>
    <name evidence="6" type="primary">ybaK</name>
    <name evidence="6" type="ORF">GSF08_10685</name>
</gene>
<evidence type="ECO:0000256" key="2">
    <source>
        <dbReference type="ARBA" id="ARBA00022917"/>
    </source>
</evidence>
<dbReference type="GO" id="GO:0006412">
    <property type="term" value="P:translation"/>
    <property type="evidence" value="ECO:0007669"/>
    <property type="project" value="UniProtKB-KW"/>
</dbReference>
<dbReference type="NCBIfam" id="TIGR00011">
    <property type="entry name" value="YbaK_EbsC"/>
    <property type="match status" value="1"/>
</dbReference>
<dbReference type="EC" id="4.2.-.-" evidence="4"/>
<protein>
    <recommendedName>
        <fullName evidence="4">Cys-tRNA(Pro)/Cys-tRNA(Cys) deacylase</fullName>
        <ecNumber evidence="4">4.2.-.-</ecNumber>
    </recommendedName>
</protein>
<keyword evidence="3 4" id="KW-0456">Lyase</keyword>
<sequence>MPKISKTNAMRLLDKAKITYQTYTYKHQGEAVDGVHVAQMLNQNPEQVFKTLICVGHSKQYYVFMVPVAETLHLKEAAKAVHEKSIEMIPVRDITKISGYVRGGCSPLGMKKQFPTILDESAQAYSTIIFSGGKIGLQIACSPHDLVDIIHAEYASICEKTEPSS</sequence>
<dbReference type="Gene3D" id="3.90.960.10">
    <property type="entry name" value="YbaK/aminoacyl-tRNA synthetase-associated domain"/>
    <property type="match status" value="1"/>
</dbReference>
<dbReference type="InterPro" id="IPR004369">
    <property type="entry name" value="Prolyl-tRNA_editing_YbaK/EbsC"/>
</dbReference>
<dbReference type="GO" id="GO:0002161">
    <property type="term" value="F:aminoacyl-tRNA deacylase activity"/>
    <property type="evidence" value="ECO:0007669"/>
    <property type="project" value="InterPro"/>
</dbReference>
<dbReference type="InterPro" id="IPR036754">
    <property type="entry name" value="YbaK/aa-tRNA-synt-asso_dom_sf"/>
</dbReference>
<keyword evidence="2 4" id="KW-0648">Protein biosynthesis</keyword>
<dbReference type="PIRSF" id="PIRSF006181">
    <property type="entry name" value="EbsC_YbaK"/>
    <property type="match status" value="1"/>
</dbReference>
<organism evidence="6 7">
    <name type="scientific">Copranaerobaculum intestinale</name>
    <dbReference type="NCBI Taxonomy" id="2692629"/>
    <lineage>
        <taxon>Bacteria</taxon>
        <taxon>Bacillati</taxon>
        <taxon>Bacillota</taxon>
        <taxon>Erysipelotrichia</taxon>
        <taxon>Erysipelotrichales</taxon>
        <taxon>Erysipelotrichaceae</taxon>
        <taxon>Copranaerobaculum</taxon>
    </lineage>
</organism>
<reference evidence="6 7" key="2">
    <citation type="submission" date="2020-01" db="EMBL/GenBank/DDBJ databases">
        <title>Clostridiaceae sp. nov. isolated from the gut of human by culturomics.</title>
        <authorList>
            <person name="Chang Y."/>
        </authorList>
    </citation>
    <scope>NUCLEOTIDE SEQUENCE [LARGE SCALE GENOMIC DNA]</scope>
    <source>
        <strain evidence="6 7">DONG20-135</strain>
    </source>
</reference>
<reference evidence="6 7" key="1">
    <citation type="submission" date="2019-12" db="EMBL/GenBank/DDBJ databases">
        <authorList>
            <person name="Yang R."/>
        </authorList>
    </citation>
    <scope>NUCLEOTIDE SEQUENCE [LARGE SCALE GENOMIC DNA]</scope>
    <source>
        <strain evidence="6 7">DONG20-135</strain>
    </source>
</reference>
<proteinExistence type="inferred from homology"/>
<evidence type="ECO:0000256" key="4">
    <source>
        <dbReference type="PIRNR" id="PIRNR006181"/>
    </source>
</evidence>
<dbReference type="EMBL" id="WUUQ01000006">
    <property type="protein sequence ID" value="MXQ74390.1"/>
    <property type="molecule type" value="Genomic_DNA"/>
</dbReference>
<dbReference type="Pfam" id="PF04073">
    <property type="entry name" value="tRNA_edit"/>
    <property type="match status" value="1"/>
</dbReference>
<dbReference type="SUPFAM" id="SSF55826">
    <property type="entry name" value="YbaK/ProRS associated domain"/>
    <property type="match status" value="1"/>
</dbReference>
<evidence type="ECO:0000256" key="3">
    <source>
        <dbReference type="ARBA" id="ARBA00023239"/>
    </source>
</evidence>
<dbReference type="AlphaFoldDB" id="A0A6N8U958"/>